<proteinExistence type="predicted"/>
<keyword evidence="3" id="KW-1185">Reference proteome</keyword>
<accession>A0A5N5ET19</accession>
<dbReference type="RefSeq" id="WP_151510542.1">
    <property type="nucleotide sequence ID" value="NZ_JBMVCA010000012.1"/>
</dbReference>
<evidence type="ECO:0000313" key="2">
    <source>
        <dbReference type="EMBL" id="KAB2591862.1"/>
    </source>
</evidence>
<evidence type="ECO:0000313" key="3">
    <source>
        <dbReference type="Proteomes" id="UP000326907"/>
    </source>
</evidence>
<name>A0A5N5ET19_9ACTN</name>
<organism evidence="2 3">
    <name type="scientific">Streptomyces arboris</name>
    <dbReference type="NCBI Taxonomy" id="2600619"/>
    <lineage>
        <taxon>Bacteria</taxon>
        <taxon>Bacillati</taxon>
        <taxon>Actinomycetota</taxon>
        <taxon>Actinomycetes</taxon>
        <taxon>Kitasatosporales</taxon>
        <taxon>Streptomycetaceae</taxon>
        <taxon>Streptomyces</taxon>
    </lineage>
</organism>
<sequence length="99" mass="10415">MGEGDGLDLTDAVGLLREQLAAAQREADGSDVRFRVGDVTVEFAMQLTRTGSGGGTLRFGVVGVDGKRERAESTTHRIQLTLHPRSASGGDVEIGDSDD</sequence>
<dbReference type="Proteomes" id="UP000326907">
    <property type="component" value="Unassembled WGS sequence"/>
</dbReference>
<dbReference type="EMBL" id="VYUA01000010">
    <property type="protein sequence ID" value="KAB2591862.1"/>
    <property type="molecule type" value="Genomic_DNA"/>
</dbReference>
<comment type="caution">
    <text evidence="2">The sequence shown here is derived from an EMBL/GenBank/DDBJ whole genome shotgun (WGS) entry which is preliminary data.</text>
</comment>
<feature type="domain" description="Trypsin-co-occurring" evidence="1">
    <location>
        <begin position="8"/>
        <end position="84"/>
    </location>
</feature>
<protein>
    <recommendedName>
        <fullName evidence="1">Trypsin-co-occurring domain-containing protein</fullName>
    </recommendedName>
</protein>
<dbReference type="Pfam" id="PF19631">
    <property type="entry name" value="Trypco2"/>
    <property type="match status" value="1"/>
</dbReference>
<gene>
    <name evidence="2" type="ORF">F5983_13590</name>
</gene>
<evidence type="ECO:0000259" key="1">
    <source>
        <dbReference type="Pfam" id="PF19631"/>
    </source>
</evidence>
<reference evidence="2 3" key="1">
    <citation type="submission" date="2019-09" db="EMBL/GenBank/DDBJ databases">
        <authorList>
            <person name="Liu P."/>
        </authorList>
    </citation>
    <scope>NUCLEOTIDE SEQUENCE [LARGE SCALE GENOMIC DNA]</scope>
    <source>
        <strain evidence="2 3">TRM68085</strain>
    </source>
</reference>
<dbReference type="AlphaFoldDB" id="A0A5N5ET19"/>
<dbReference type="InterPro" id="IPR045608">
    <property type="entry name" value="Trypco2"/>
</dbReference>